<dbReference type="InterPro" id="IPR021721">
    <property type="entry name" value="Znf_CCCH-type_TRM13"/>
</dbReference>
<name>A0A5B9EMZ8_9BACT</name>
<dbReference type="Pfam" id="PF11722">
    <property type="entry name" value="zf-TRM13_CCCH"/>
    <property type="match status" value="1"/>
</dbReference>
<keyword evidence="3" id="KW-1185">Reference proteome</keyword>
<organism evidence="2 3">
    <name type="scientific">Terriglobus albidus</name>
    <dbReference type="NCBI Taxonomy" id="1592106"/>
    <lineage>
        <taxon>Bacteria</taxon>
        <taxon>Pseudomonadati</taxon>
        <taxon>Acidobacteriota</taxon>
        <taxon>Terriglobia</taxon>
        <taxon>Terriglobales</taxon>
        <taxon>Acidobacteriaceae</taxon>
        <taxon>Terriglobus</taxon>
    </lineage>
</organism>
<gene>
    <name evidence="2" type="ORF">FTW19_16545</name>
</gene>
<protein>
    <recommendedName>
        <fullName evidence="1">Zinc finger CCCH-type TRM13 domain-containing protein</fullName>
    </recommendedName>
</protein>
<evidence type="ECO:0000259" key="1">
    <source>
        <dbReference type="Pfam" id="PF11722"/>
    </source>
</evidence>
<reference evidence="2 3" key="1">
    <citation type="submission" date="2019-08" db="EMBL/GenBank/DDBJ databases">
        <title>Complete genome sequence of Terriglobus albidus strain ORNL.</title>
        <authorList>
            <person name="Podar M."/>
        </authorList>
    </citation>
    <scope>NUCLEOTIDE SEQUENCE [LARGE SCALE GENOMIC DNA]</scope>
    <source>
        <strain evidence="2 3">ORNL</strain>
    </source>
</reference>
<proteinExistence type="predicted"/>
<accession>A0A5B9EMZ8</accession>
<dbReference type="KEGG" id="talb:FTW19_16545"/>
<dbReference type="GO" id="GO:0008168">
    <property type="term" value="F:methyltransferase activity"/>
    <property type="evidence" value="ECO:0007669"/>
    <property type="project" value="InterPro"/>
</dbReference>
<sequence>MKKRSCHSTPLSSHRYCVLHRATTRISRHLPIALSSPSYVRYRGKSYCC</sequence>
<feature type="domain" description="Zinc finger CCCH-type TRM13" evidence="1">
    <location>
        <begin position="2"/>
        <end position="20"/>
    </location>
</feature>
<dbReference type="AlphaFoldDB" id="A0A5B9EMZ8"/>
<dbReference type="EMBL" id="CP042806">
    <property type="protein sequence ID" value="QEE31396.1"/>
    <property type="molecule type" value="Genomic_DNA"/>
</dbReference>
<dbReference type="Proteomes" id="UP000321820">
    <property type="component" value="Chromosome"/>
</dbReference>
<evidence type="ECO:0000313" key="3">
    <source>
        <dbReference type="Proteomes" id="UP000321820"/>
    </source>
</evidence>
<evidence type="ECO:0000313" key="2">
    <source>
        <dbReference type="EMBL" id="QEE31396.1"/>
    </source>
</evidence>